<proteinExistence type="predicted"/>
<evidence type="ECO:0000256" key="1">
    <source>
        <dbReference type="SAM" id="MobiDB-lite"/>
    </source>
</evidence>
<dbReference type="EMBL" id="OX597815">
    <property type="protein sequence ID" value="CAI9717051.1"/>
    <property type="molecule type" value="Genomic_DNA"/>
</dbReference>
<feature type="compositionally biased region" description="Basic and acidic residues" evidence="1">
    <location>
        <begin position="35"/>
        <end position="46"/>
    </location>
</feature>
<organism evidence="2 3">
    <name type="scientific">Octopus vulgaris</name>
    <name type="common">Common octopus</name>
    <dbReference type="NCBI Taxonomy" id="6645"/>
    <lineage>
        <taxon>Eukaryota</taxon>
        <taxon>Metazoa</taxon>
        <taxon>Spiralia</taxon>
        <taxon>Lophotrochozoa</taxon>
        <taxon>Mollusca</taxon>
        <taxon>Cephalopoda</taxon>
        <taxon>Coleoidea</taxon>
        <taxon>Octopodiformes</taxon>
        <taxon>Octopoda</taxon>
        <taxon>Incirrata</taxon>
        <taxon>Octopodidae</taxon>
        <taxon>Octopus</taxon>
    </lineage>
</organism>
<dbReference type="Proteomes" id="UP001162480">
    <property type="component" value="Chromosome 2"/>
</dbReference>
<dbReference type="AlphaFoldDB" id="A0AA36EWP8"/>
<protein>
    <submittedName>
        <fullName evidence="2">Uncharacterized protein</fullName>
    </submittedName>
</protein>
<feature type="region of interest" description="Disordered" evidence="1">
    <location>
        <begin position="1"/>
        <end position="77"/>
    </location>
</feature>
<reference evidence="2" key="1">
    <citation type="submission" date="2023-08" db="EMBL/GenBank/DDBJ databases">
        <authorList>
            <person name="Alioto T."/>
            <person name="Alioto T."/>
            <person name="Gomez Garrido J."/>
        </authorList>
    </citation>
    <scope>NUCLEOTIDE SEQUENCE</scope>
</reference>
<sequence length="77" mass="9424">MDAEEMCIDVEGTVRKEEEEEEKEKKKEKKKKEKEKKEKKEKEKKEKKTSRSRYDIHLRMAVFRRNTTKSLHPARET</sequence>
<name>A0AA36EWP8_OCTVU</name>
<evidence type="ECO:0000313" key="2">
    <source>
        <dbReference type="EMBL" id="CAI9717051.1"/>
    </source>
</evidence>
<gene>
    <name evidence="2" type="ORF">OCTVUL_1B005305</name>
</gene>
<keyword evidence="3" id="KW-1185">Reference proteome</keyword>
<evidence type="ECO:0000313" key="3">
    <source>
        <dbReference type="Proteomes" id="UP001162480"/>
    </source>
</evidence>
<accession>A0AA36EWP8</accession>